<evidence type="ECO:0000313" key="2">
    <source>
        <dbReference type="EMBL" id="CCW15770.1"/>
    </source>
</evidence>
<organism evidence="2 3">
    <name type="scientific">Sphingobium indicum BiD32</name>
    <dbReference type="NCBI Taxonomy" id="1301087"/>
    <lineage>
        <taxon>Bacteria</taxon>
        <taxon>Pseudomonadati</taxon>
        <taxon>Pseudomonadota</taxon>
        <taxon>Alphaproteobacteria</taxon>
        <taxon>Sphingomonadales</taxon>
        <taxon>Sphingomonadaceae</taxon>
        <taxon>Sphingobium</taxon>
    </lineage>
</organism>
<accession>N1MEY1</accession>
<reference evidence="2 3" key="1">
    <citation type="submission" date="2013-03" db="EMBL/GenBank/DDBJ databases">
        <authorList>
            <person name="Le V."/>
        </authorList>
    </citation>
    <scope>NUCLEOTIDE SEQUENCE [LARGE SCALE GENOMIC DNA]</scope>
    <source>
        <strain evidence="2 3">BiD32</strain>
    </source>
</reference>
<dbReference type="AlphaFoldDB" id="N1MEY1"/>
<proteinExistence type="predicted"/>
<name>N1MEY1_9SPHN</name>
<feature type="region of interest" description="Disordered" evidence="1">
    <location>
        <begin position="1"/>
        <end position="22"/>
    </location>
</feature>
<protein>
    <submittedName>
        <fullName evidence="2">Uncharacterized protein</fullName>
    </submittedName>
</protein>
<keyword evidence="3" id="KW-1185">Reference proteome</keyword>
<gene>
    <name evidence="2" type="ORF">EBBID32_980</name>
</gene>
<comment type="caution">
    <text evidence="2">The sequence shown here is derived from an EMBL/GenBank/DDBJ whole genome shotgun (WGS) entry which is preliminary data.</text>
</comment>
<dbReference type="Proteomes" id="UP000013201">
    <property type="component" value="Unassembled WGS sequence"/>
</dbReference>
<sequence>MAGFASMLGDQLPDTVAPGDTHTEKLCEGIKAALTAIAAVIARNRPAVIDGIGEIHPELARSIRQDVILSDMRRADAEGR</sequence>
<evidence type="ECO:0000256" key="1">
    <source>
        <dbReference type="SAM" id="MobiDB-lite"/>
    </source>
</evidence>
<evidence type="ECO:0000313" key="3">
    <source>
        <dbReference type="Proteomes" id="UP000013201"/>
    </source>
</evidence>
<dbReference type="EMBL" id="CAVK010000007">
    <property type="protein sequence ID" value="CCW15770.1"/>
    <property type="molecule type" value="Genomic_DNA"/>
</dbReference>
<reference evidence="3" key="2">
    <citation type="submission" date="2013-04" db="EMBL/GenBank/DDBJ databases">
        <title>Bisphenol A degrading Sphingobium sp. strain BiD32.</title>
        <authorList>
            <person name="Nielsen J.L."/>
            <person name="Zhou N.A."/>
            <person name="Kjeldal H."/>
        </authorList>
    </citation>
    <scope>NUCLEOTIDE SEQUENCE [LARGE SCALE GENOMIC DNA]</scope>
    <source>
        <strain evidence="3">BiD32</strain>
    </source>
</reference>